<dbReference type="InterPro" id="IPR015300">
    <property type="entry name" value="DNA-bd_pseudobarrel_sf"/>
</dbReference>
<dbReference type="EMBL" id="KZ305038">
    <property type="protein sequence ID" value="PIA42167.1"/>
    <property type="molecule type" value="Genomic_DNA"/>
</dbReference>
<dbReference type="AlphaFoldDB" id="A0A2G5DF72"/>
<evidence type="ECO:0000256" key="3">
    <source>
        <dbReference type="ARBA" id="ARBA00023125"/>
    </source>
</evidence>
<dbReference type="Proteomes" id="UP000230069">
    <property type="component" value="Unassembled WGS sequence"/>
</dbReference>
<keyword evidence="3" id="KW-0238">DNA-binding</keyword>
<comment type="subcellular location">
    <subcellularLocation>
        <location evidence="1">Nucleus</location>
    </subcellularLocation>
</comment>
<dbReference type="OrthoDB" id="2002326at2759"/>
<name>A0A2G5DF72_AQUCA</name>
<gene>
    <name evidence="6" type="ORF">AQUCO_02100197v1</name>
</gene>
<keyword evidence="5" id="KW-0539">Nucleus</keyword>
<evidence type="ECO:0000313" key="7">
    <source>
        <dbReference type="Proteomes" id="UP000230069"/>
    </source>
</evidence>
<evidence type="ECO:0000256" key="1">
    <source>
        <dbReference type="ARBA" id="ARBA00004123"/>
    </source>
</evidence>
<accession>A0A2G5DF72</accession>
<evidence type="ECO:0000313" key="6">
    <source>
        <dbReference type="EMBL" id="PIA42166.1"/>
    </source>
</evidence>
<organism evidence="6 7">
    <name type="scientific">Aquilegia coerulea</name>
    <name type="common">Rocky mountain columbine</name>
    <dbReference type="NCBI Taxonomy" id="218851"/>
    <lineage>
        <taxon>Eukaryota</taxon>
        <taxon>Viridiplantae</taxon>
        <taxon>Streptophyta</taxon>
        <taxon>Embryophyta</taxon>
        <taxon>Tracheophyta</taxon>
        <taxon>Spermatophyta</taxon>
        <taxon>Magnoliopsida</taxon>
        <taxon>Ranunculales</taxon>
        <taxon>Ranunculaceae</taxon>
        <taxon>Thalictroideae</taxon>
        <taxon>Aquilegia</taxon>
    </lineage>
</organism>
<dbReference type="SUPFAM" id="SSF101936">
    <property type="entry name" value="DNA-binding pseudobarrel domain"/>
    <property type="match status" value="1"/>
</dbReference>
<dbReference type="GO" id="GO:0005634">
    <property type="term" value="C:nucleus"/>
    <property type="evidence" value="ECO:0007669"/>
    <property type="project" value="UniProtKB-SubCell"/>
</dbReference>
<keyword evidence="7" id="KW-1185">Reference proteome</keyword>
<sequence length="158" mass="18037">MMIKSKKEKENEGINEGQMTLAQCFQSLQSSSEPLTPLSMVVLNKPETPSRSVPSFQQVVLDKPAEAPLSYEQEQAFPNHDKVKLCAIQRAEEVQANLDPRFPSFVKSMLHSHVIKGFWMRIPGQFCKATFQNMMLQLLWLMRIGKNLLLITSCIRLD</sequence>
<keyword evidence="2" id="KW-0805">Transcription regulation</keyword>
<reference evidence="6 7" key="1">
    <citation type="submission" date="2017-09" db="EMBL/GenBank/DDBJ databases">
        <title>WGS assembly of Aquilegia coerulea Goldsmith.</title>
        <authorList>
            <person name="Hodges S."/>
            <person name="Kramer E."/>
            <person name="Nordborg M."/>
            <person name="Tomkins J."/>
            <person name="Borevitz J."/>
            <person name="Derieg N."/>
            <person name="Yan J."/>
            <person name="Mihaltcheva S."/>
            <person name="Hayes R.D."/>
            <person name="Rokhsar D."/>
        </authorList>
    </citation>
    <scope>NUCLEOTIDE SEQUENCE [LARGE SCALE GENOMIC DNA]</scope>
    <source>
        <strain evidence="7">cv. Goldsmith</strain>
    </source>
</reference>
<proteinExistence type="predicted"/>
<keyword evidence="4" id="KW-0804">Transcription</keyword>
<dbReference type="GO" id="GO:0003677">
    <property type="term" value="F:DNA binding"/>
    <property type="evidence" value="ECO:0007669"/>
    <property type="project" value="UniProtKB-KW"/>
</dbReference>
<evidence type="ECO:0000256" key="2">
    <source>
        <dbReference type="ARBA" id="ARBA00023015"/>
    </source>
</evidence>
<dbReference type="Gene3D" id="2.40.330.10">
    <property type="entry name" value="DNA-binding pseudobarrel domain"/>
    <property type="match status" value="1"/>
</dbReference>
<dbReference type="EMBL" id="KZ305038">
    <property type="protein sequence ID" value="PIA42166.1"/>
    <property type="molecule type" value="Genomic_DNA"/>
</dbReference>
<protein>
    <submittedName>
        <fullName evidence="6">Uncharacterized protein</fullName>
    </submittedName>
</protein>
<dbReference type="STRING" id="218851.A0A2G5DF72"/>
<evidence type="ECO:0000256" key="4">
    <source>
        <dbReference type="ARBA" id="ARBA00023163"/>
    </source>
</evidence>
<evidence type="ECO:0000256" key="5">
    <source>
        <dbReference type="ARBA" id="ARBA00023242"/>
    </source>
</evidence>